<dbReference type="Pfam" id="PF02288">
    <property type="entry name" value="Dehydratase_MU"/>
    <property type="match status" value="1"/>
</dbReference>
<accession>A0A0S4NLR0</accession>
<name>A0A0S4NLR0_LIMR5</name>
<dbReference type="InterPro" id="IPR010254">
    <property type="entry name" value="B12-dep_deHydtase_bsu"/>
</dbReference>
<dbReference type="AlphaFoldDB" id="A0A0S4NLR0"/>
<dbReference type="Gene3D" id="3.40.50.10150">
    <property type="entry name" value="B12-dependent dehydatase associated subunit"/>
    <property type="match status" value="1"/>
</dbReference>
<protein>
    <submittedName>
        <fullName evidence="1">Propanediol dehydratase reactivation protein PduH</fullName>
    </submittedName>
</protein>
<dbReference type="SUPFAM" id="SSF52968">
    <property type="entry name" value="B12-dependent dehydatase associated subunit"/>
    <property type="match status" value="1"/>
</dbReference>
<gene>
    <name evidence="1" type="ORF">LRATCC53608_0851</name>
</gene>
<organism evidence="1">
    <name type="scientific">Limosilactobacillus reuteri subsp. suis (strain ATCC 53608 / LMG 31752 / 1063)</name>
    <name type="common">Lactobacillus reuteri</name>
    <dbReference type="NCBI Taxonomy" id="927703"/>
    <lineage>
        <taxon>Bacteria</taxon>
        <taxon>Bacillati</taxon>
        <taxon>Bacillota</taxon>
        <taxon>Bacilli</taxon>
        <taxon>Lactobacillales</taxon>
        <taxon>Lactobacillaceae</taxon>
        <taxon>Limosilactobacillus</taxon>
    </lineage>
</organism>
<dbReference type="InterPro" id="IPR003208">
    <property type="entry name" value="Dehydtase/Dehydtase_re"/>
</dbReference>
<evidence type="ECO:0000313" key="1">
    <source>
        <dbReference type="EMBL" id="CCC03603.1"/>
    </source>
</evidence>
<dbReference type="HOGENOM" id="CLU_139758_0_0_9"/>
<sequence>MAKKEESNMNNDSERPSIIVGVENGTAIPQNAAPLFNGIEEEQIPVAVREIDIDNVLSRAYQSALASRLSVGIAFDGDRFIVHYKNLKENKPLFDKTISDGKQLRVLGANAARLVKGIPFKEMVNR</sequence>
<dbReference type="EMBL" id="FR854363">
    <property type="protein sequence ID" value="CCC03603.1"/>
    <property type="molecule type" value="Genomic_DNA"/>
</dbReference>
<reference evidence="1" key="2">
    <citation type="submission" date="2011-05" db="EMBL/GenBank/DDBJ databases">
        <authorList>
            <person name="Davey R."/>
        </authorList>
    </citation>
    <scope>NUCLEOTIDE SEQUENCE</scope>
    <source>
        <strain evidence="1">ATCC 53608</strain>
    </source>
</reference>
<dbReference type="RefSeq" id="WP_003675179.1">
    <property type="nucleotide sequence ID" value="NZ_JBKZCI010000007.1"/>
</dbReference>
<dbReference type="InterPro" id="IPR009192">
    <property type="entry name" value="Diol/glycerol_deHydtase_re_ssu"/>
</dbReference>
<proteinExistence type="predicted"/>
<dbReference type="PIRSF" id="PIRSF011503">
    <property type="entry name" value="DdrB_PduH"/>
    <property type="match status" value="1"/>
</dbReference>
<accession>F8KDD5</accession>
<reference evidence="1" key="1">
    <citation type="journal article" date="2011" name="J. Bacteriol.">
        <title>Genome sequence of the vertebrate gut symbiont Lactobacillus reuteri ATCC 53608.</title>
        <authorList>
            <person name="Heavens D."/>
            <person name="Tailford L.E."/>
            <person name="Crossman L."/>
            <person name="Jeffers F."/>
            <person name="Mackenzie D.A."/>
            <person name="Caccamo M."/>
            <person name="Juge N."/>
        </authorList>
    </citation>
    <scope>NUCLEOTIDE SEQUENCE [LARGE SCALE GENOMIC DNA]</scope>
    <source>
        <strain evidence="1">ATCC 53608</strain>
    </source>
</reference>